<organism evidence="1 2">
    <name type="scientific">Novosphingobium lindaniclasticum LE124</name>
    <dbReference type="NCBI Taxonomy" id="1096930"/>
    <lineage>
        <taxon>Bacteria</taxon>
        <taxon>Pseudomonadati</taxon>
        <taxon>Pseudomonadota</taxon>
        <taxon>Alphaproteobacteria</taxon>
        <taxon>Sphingomonadales</taxon>
        <taxon>Sphingomonadaceae</taxon>
        <taxon>Novosphingobium</taxon>
    </lineage>
</organism>
<comment type="caution">
    <text evidence="1">The sequence shown here is derived from an EMBL/GenBank/DDBJ whole genome shotgun (WGS) entry which is preliminary data.</text>
</comment>
<proteinExistence type="predicted"/>
<sequence>MAGSCEHEMRLIGELGYAPCVLTVHPIVAFAR</sequence>
<protein>
    <submittedName>
        <fullName evidence="1">Uncharacterized protein</fullName>
    </submittedName>
</protein>
<evidence type="ECO:0000313" key="2">
    <source>
        <dbReference type="Proteomes" id="UP000015527"/>
    </source>
</evidence>
<accession>T0IWY5</accession>
<gene>
    <name evidence="1" type="ORF">L284_09495</name>
</gene>
<dbReference type="EMBL" id="ATHL01000069">
    <property type="protein sequence ID" value="EQB16340.1"/>
    <property type="molecule type" value="Genomic_DNA"/>
</dbReference>
<dbReference type="Proteomes" id="UP000015527">
    <property type="component" value="Unassembled WGS sequence"/>
</dbReference>
<dbReference type="AlphaFoldDB" id="T0IWY5"/>
<reference evidence="1 2" key="1">
    <citation type="journal article" date="2013" name="Genome Announc.">
        <title>Genome Sequence of Novosphingobium lindaniclasticum LE124T, Isolated from a Hexachlorocyclohexane Dumpsite.</title>
        <authorList>
            <person name="Saxena A."/>
            <person name="Nayyar N."/>
            <person name="Sangwan N."/>
            <person name="Kumari R."/>
            <person name="Khurana J.P."/>
            <person name="Lal R."/>
        </authorList>
    </citation>
    <scope>NUCLEOTIDE SEQUENCE [LARGE SCALE GENOMIC DNA]</scope>
    <source>
        <strain evidence="1 2">LE124</strain>
    </source>
</reference>
<keyword evidence="2" id="KW-1185">Reference proteome</keyword>
<evidence type="ECO:0000313" key="1">
    <source>
        <dbReference type="EMBL" id="EQB16340.1"/>
    </source>
</evidence>
<name>T0IWY5_9SPHN</name>